<comment type="caution">
    <text evidence="1">The sequence shown here is derived from an EMBL/GenBank/DDBJ whole genome shotgun (WGS) entry which is preliminary data.</text>
</comment>
<evidence type="ECO:0000313" key="1">
    <source>
        <dbReference type="EMBL" id="KAB0119834.1"/>
    </source>
</evidence>
<dbReference type="Proteomes" id="UP000327073">
    <property type="component" value="Unassembled WGS sequence"/>
</dbReference>
<keyword evidence="1" id="KW-0456">Lyase</keyword>
<dbReference type="EMBL" id="VZEL01000150">
    <property type="protein sequence ID" value="KAB0119834.1"/>
    <property type="molecule type" value="Genomic_DNA"/>
</dbReference>
<dbReference type="GO" id="GO:0016829">
    <property type="term" value="F:lyase activity"/>
    <property type="evidence" value="ECO:0007669"/>
    <property type="project" value="UniProtKB-KW"/>
</dbReference>
<accession>A0A5N3CM55</accession>
<dbReference type="AlphaFoldDB" id="A0A5N3CM55"/>
<reference evidence="1 2" key="1">
    <citation type="submission" date="2019-03" db="EMBL/GenBank/DDBJ databases">
        <title>Whole Genome Sequencing of Shiga-Toxin Escherichia coli Strains from Nebraska.</title>
        <authorList>
            <person name="Abdalhamid B."/>
            <person name="Mccutchen E.L."/>
            <person name="Bouska A.C."/>
            <person name="Hinrichs S.H."/>
            <person name="Iwen P.C."/>
        </authorList>
    </citation>
    <scope>NUCLEOTIDE SEQUENCE [LARGE SCALE GENOMIC DNA]</scope>
    <source>
        <strain evidence="1 2">STEC_170836</strain>
    </source>
</reference>
<sequence length="37" mass="4262">MVFIRPRHAEMGKWLKAHYDLSAVDGFVLPKFTLSSL</sequence>
<feature type="non-terminal residue" evidence="1">
    <location>
        <position position="37"/>
    </location>
</feature>
<proteinExistence type="predicted"/>
<dbReference type="Pfam" id="PF15617">
    <property type="entry name" value="C-C_Bond_Lyase"/>
    <property type="match status" value="1"/>
</dbReference>
<gene>
    <name evidence="1" type="ORF">F7F11_26410</name>
</gene>
<evidence type="ECO:0000313" key="2">
    <source>
        <dbReference type="Proteomes" id="UP000327073"/>
    </source>
</evidence>
<protein>
    <submittedName>
        <fullName evidence="1">Citrate lyase subunit beta</fullName>
    </submittedName>
</protein>
<organism evidence="1 2">
    <name type="scientific">Escherichia coli</name>
    <dbReference type="NCBI Taxonomy" id="562"/>
    <lineage>
        <taxon>Bacteria</taxon>
        <taxon>Pseudomonadati</taxon>
        <taxon>Pseudomonadota</taxon>
        <taxon>Gammaproteobacteria</taxon>
        <taxon>Enterobacterales</taxon>
        <taxon>Enterobacteriaceae</taxon>
        <taxon>Escherichia</taxon>
    </lineage>
</organism>
<name>A0A5N3CM55_ECOLX</name>
<dbReference type="InterPro" id="IPR039480">
    <property type="entry name" value="C-C_Bond_Lyase-like"/>
</dbReference>